<evidence type="ECO:0000313" key="4">
    <source>
        <dbReference type="Proteomes" id="UP000299211"/>
    </source>
</evidence>
<gene>
    <name evidence="2" type="ORF">SAV14893_089220</name>
    <name evidence="3" type="ORF">SAV31267_092710</name>
</gene>
<feature type="compositionally biased region" description="Low complexity" evidence="1">
    <location>
        <begin position="55"/>
        <end position="67"/>
    </location>
</feature>
<dbReference type="EMBL" id="BJHY01000002">
    <property type="protein sequence ID" value="GDY79786.1"/>
    <property type="molecule type" value="Genomic_DNA"/>
</dbReference>
<dbReference type="AlphaFoldDB" id="A0A4D4MD37"/>
<evidence type="ECO:0000256" key="1">
    <source>
        <dbReference type="SAM" id="MobiDB-lite"/>
    </source>
</evidence>
<proteinExistence type="predicted"/>
<evidence type="ECO:0000313" key="3">
    <source>
        <dbReference type="EMBL" id="GDY79786.1"/>
    </source>
</evidence>
<evidence type="ECO:0000313" key="2">
    <source>
        <dbReference type="EMBL" id="GDY69529.1"/>
    </source>
</evidence>
<sequence>MSTAPTPGVLARGGGSQICPAEETLANPPCPLSRTDTGLIERGMETYGRRREAAHAPASPALPSVADAHGCRPDLRDAYWRAGGLAAHRDVAAAAVADRGCPPRGAPTGGPVEPPAGGDRSPLASSSRESVRQRLILMRPRCVSDAVPDGPKRSCFSTPGLPIEFPYVVWYY</sequence>
<protein>
    <submittedName>
        <fullName evidence="2">Uncharacterized protein</fullName>
    </submittedName>
</protein>
<name>A0A4D4MD37_STRAX</name>
<feature type="region of interest" description="Disordered" evidence="1">
    <location>
        <begin position="1"/>
        <end position="36"/>
    </location>
</feature>
<reference evidence="2 5" key="2">
    <citation type="submission" date="2019-04" db="EMBL/GenBank/DDBJ databases">
        <title>Draft genome sequences of Streptomyces avermitilis NBRC 14893.</title>
        <authorList>
            <person name="Komaki H."/>
            <person name="Tamura T."/>
            <person name="Hosoyama A."/>
        </authorList>
    </citation>
    <scope>NUCLEOTIDE SEQUENCE [LARGE SCALE GENOMIC DNA]</scope>
    <source>
        <strain evidence="2 5">NBRC 14893</strain>
    </source>
</reference>
<comment type="caution">
    <text evidence="2">The sequence shown here is derived from an EMBL/GenBank/DDBJ whole genome shotgun (WGS) entry which is preliminary data.</text>
</comment>
<reference evidence="3 4" key="1">
    <citation type="submission" date="2019-04" db="EMBL/GenBank/DDBJ databases">
        <title>Draft genome sequences of Streptomyces avermitilis ATCC 31267.</title>
        <authorList>
            <person name="Komaki H."/>
            <person name="Tamura T."/>
            <person name="Hosoyama A."/>
        </authorList>
    </citation>
    <scope>NUCLEOTIDE SEQUENCE [LARGE SCALE GENOMIC DNA]</scope>
    <source>
        <strain evidence="3 4">ATCC 31267</strain>
    </source>
</reference>
<organism evidence="2 5">
    <name type="scientific">Streptomyces avermitilis</name>
    <dbReference type="NCBI Taxonomy" id="33903"/>
    <lineage>
        <taxon>Bacteria</taxon>
        <taxon>Bacillati</taxon>
        <taxon>Actinomycetota</taxon>
        <taxon>Actinomycetes</taxon>
        <taxon>Kitasatosporales</taxon>
        <taxon>Streptomycetaceae</taxon>
        <taxon>Streptomyces</taxon>
    </lineage>
</organism>
<feature type="region of interest" description="Disordered" evidence="1">
    <location>
        <begin position="98"/>
        <end position="130"/>
    </location>
</feature>
<evidence type="ECO:0000313" key="5">
    <source>
        <dbReference type="Proteomes" id="UP000302139"/>
    </source>
</evidence>
<feature type="region of interest" description="Disordered" evidence="1">
    <location>
        <begin position="48"/>
        <end position="67"/>
    </location>
</feature>
<dbReference type="EMBL" id="BJHX01000002">
    <property type="protein sequence ID" value="GDY69529.1"/>
    <property type="molecule type" value="Genomic_DNA"/>
</dbReference>
<dbReference type="Proteomes" id="UP000302139">
    <property type="component" value="Unassembled WGS sequence"/>
</dbReference>
<accession>A0A4D4MD37</accession>
<dbReference type="Proteomes" id="UP000299211">
    <property type="component" value="Unassembled WGS sequence"/>
</dbReference>